<dbReference type="Proteomes" id="UP001056384">
    <property type="component" value="Chromosome 1"/>
</dbReference>
<dbReference type="PANTHER" id="PTHR48100:SF54">
    <property type="entry name" value="PHOSPHATASE SPAC5H10.03-RELATED"/>
    <property type="match status" value="1"/>
</dbReference>
<dbReference type="InterPro" id="IPR029033">
    <property type="entry name" value="His_PPase_superfam"/>
</dbReference>
<reference evidence="2" key="1">
    <citation type="submission" date="2022-06" db="EMBL/GenBank/DDBJ databases">
        <title>Complete genome sequences of two strains of the flax pathogen Septoria linicola.</title>
        <authorList>
            <person name="Lapalu N."/>
            <person name="Simon A."/>
            <person name="Demenou B."/>
            <person name="Paumier D."/>
            <person name="Guillot M.-P."/>
            <person name="Gout L."/>
            <person name="Valade R."/>
        </authorList>
    </citation>
    <scope>NUCLEOTIDE SEQUENCE</scope>
    <source>
        <strain evidence="2">SE15195</strain>
    </source>
</reference>
<dbReference type="PANTHER" id="PTHR48100">
    <property type="entry name" value="BROAD-SPECIFICITY PHOSPHATASE YOR283W-RELATED"/>
    <property type="match status" value="1"/>
</dbReference>
<dbReference type="GO" id="GO:0005737">
    <property type="term" value="C:cytoplasm"/>
    <property type="evidence" value="ECO:0007669"/>
    <property type="project" value="TreeGrafter"/>
</dbReference>
<dbReference type="GO" id="GO:0016791">
    <property type="term" value="F:phosphatase activity"/>
    <property type="evidence" value="ECO:0007669"/>
    <property type="project" value="TreeGrafter"/>
</dbReference>
<keyword evidence="3" id="KW-1185">Reference proteome</keyword>
<dbReference type="OrthoDB" id="496981at2759"/>
<dbReference type="InterPro" id="IPR050275">
    <property type="entry name" value="PGM_Phosphatase"/>
</dbReference>
<dbReference type="Pfam" id="PF00300">
    <property type="entry name" value="His_Phos_1"/>
    <property type="match status" value="1"/>
</dbReference>
<accession>A0A9Q9AIW2</accession>
<gene>
    <name evidence="2" type="ORF">Slin15195_G002360</name>
</gene>
<dbReference type="InterPro" id="IPR013078">
    <property type="entry name" value="His_Pase_superF_clade-1"/>
</dbReference>
<sequence length="286" mass="32131">MAPTLYLIRHAQAAHNVNAANHFMHDPSLTELGDQQCRALKASFPLHDKIDLVVASPMKRTIQTALKVFGDTLKTKSLQVICLPELQETSVLPCDTGSTIEVLEQEFKGCPVDFQYVTEGWNSKRGRWSADFGPVQTRARQARVWLRDRPEKHIAVVTHGALLHYIIEDFVDVDRFSGTGWANTEWRSVYFTSEPDPASSTTSFDRDSEHALAHVKELSESQQRRKGVAQQHEAEQQAERDRWTREDKTLVTDRGERRATPEVHEASPSPGPSATSPQPVVQVAKA</sequence>
<name>A0A9Q9AIW2_9PEZI</name>
<dbReference type="Gene3D" id="3.40.50.1240">
    <property type="entry name" value="Phosphoglycerate mutase-like"/>
    <property type="match status" value="1"/>
</dbReference>
<evidence type="ECO:0000313" key="3">
    <source>
        <dbReference type="Proteomes" id="UP001056384"/>
    </source>
</evidence>
<protein>
    <submittedName>
        <fullName evidence="2">Histidine phosphatase superfamily, clade-1</fullName>
    </submittedName>
</protein>
<feature type="compositionally biased region" description="Basic and acidic residues" evidence="1">
    <location>
        <begin position="232"/>
        <end position="265"/>
    </location>
</feature>
<dbReference type="AlphaFoldDB" id="A0A9Q9AIW2"/>
<dbReference type="SMART" id="SM00855">
    <property type="entry name" value="PGAM"/>
    <property type="match status" value="1"/>
</dbReference>
<dbReference type="EMBL" id="CP099418">
    <property type="protein sequence ID" value="USW46917.1"/>
    <property type="molecule type" value="Genomic_DNA"/>
</dbReference>
<feature type="region of interest" description="Disordered" evidence="1">
    <location>
        <begin position="217"/>
        <end position="286"/>
    </location>
</feature>
<evidence type="ECO:0000256" key="1">
    <source>
        <dbReference type="SAM" id="MobiDB-lite"/>
    </source>
</evidence>
<organism evidence="2 3">
    <name type="scientific">Septoria linicola</name>
    <dbReference type="NCBI Taxonomy" id="215465"/>
    <lineage>
        <taxon>Eukaryota</taxon>
        <taxon>Fungi</taxon>
        <taxon>Dikarya</taxon>
        <taxon>Ascomycota</taxon>
        <taxon>Pezizomycotina</taxon>
        <taxon>Dothideomycetes</taxon>
        <taxon>Dothideomycetidae</taxon>
        <taxon>Mycosphaerellales</taxon>
        <taxon>Mycosphaerellaceae</taxon>
        <taxon>Septoria</taxon>
    </lineage>
</organism>
<dbReference type="CDD" id="cd07067">
    <property type="entry name" value="HP_PGM_like"/>
    <property type="match status" value="1"/>
</dbReference>
<proteinExistence type="predicted"/>
<evidence type="ECO:0000313" key="2">
    <source>
        <dbReference type="EMBL" id="USW46917.1"/>
    </source>
</evidence>
<dbReference type="SUPFAM" id="SSF53254">
    <property type="entry name" value="Phosphoglycerate mutase-like"/>
    <property type="match status" value="1"/>
</dbReference>